<comment type="caution">
    <text evidence="1">The sequence shown here is derived from an EMBL/GenBank/DDBJ whole genome shotgun (WGS) entry which is preliminary data.</text>
</comment>
<dbReference type="RefSeq" id="WP_006370417.1">
    <property type="nucleotide sequence ID" value="NZ_JAAXPC010000005.1"/>
</dbReference>
<dbReference type="SUPFAM" id="SSF54909">
    <property type="entry name" value="Dimeric alpha+beta barrel"/>
    <property type="match status" value="1"/>
</dbReference>
<reference evidence="1 2" key="1">
    <citation type="submission" date="2020-04" db="EMBL/GenBank/DDBJ databases">
        <title>MicrobeNet Type strains.</title>
        <authorList>
            <person name="Nicholson A.C."/>
        </authorList>
    </citation>
    <scope>NUCLEOTIDE SEQUENCE [LARGE SCALE GENOMIC DNA]</scope>
    <source>
        <strain evidence="1 2">ATCC BAA-14</strain>
    </source>
</reference>
<accession>A0A846WMI1</accession>
<evidence type="ECO:0000313" key="2">
    <source>
        <dbReference type="Proteomes" id="UP000563898"/>
    </source>
</evidence>
<protein>
    <recommendedName>
        <fullName evidence="3">EthD domain-containing protein</fullName>
    </recommendedName>
</protein>
<name>A0A846WMI1_9ACTN</name>
<gene>
    <name evidence="1" type="ORF">HGA05_10475</name>
</gene>
<dbReference type="Proteomes" id="UP000563898">
    <property type="component" value="Unassembled WGS sequence"/>
</dbReference>
<dbReference type="InterPro" id="IPR011008">
    <property type="entry name" value="Dimeric_a/b-barrel"/>
</dbReference>
<proteinExistence type="predicted"/>
<evidence type="ECO:0008006" key="3">
    <source>
        <dbReference type="Google" id="ProtNLM"/>
    </source>
</evidence>
<dbReference type="AlphaFoldDB" id="A0A846WMI1"/>
<evidence type="ECO:0000313" key="1">
    <source>
        <dbReference type="EMBL" id="NKY02000.1"/>
    </source>
</evidence>
<sequence length="253" mass="27625">MVIRSVEPISTAGGFGAATLTDMSRRLGDRKVMVAVWGSGQLLTPTFRADCASAGVRRLQINISDDAVQGAMRISTFDPPIDAVISVWAPDATAALESIDAHVDSFAAWEVQTRAPLDPPPTADGTRVDALANIAFLRRPQDLAHDEWLRIWLDEHTQVAIDTQATFGYYQNIVERCLTTDSGDRGDVRVTGIVEELFPMAAISDPHAFYGSDGDDEELQRRLTAMLASVARFGADRELDVVPTSRYDFSLTP</sequence>
<dbReference type="EMBL" id="JAAXPC010000005">
    <property type="protein sequence ID" value="NKY02000.1"/>
    <property type="molecule type" value="Genomic_DNA"/>
</dbReference>
<organism evidence="1 2">
    <name type="scientific">Gordonia polyisoprenivorans</name>
    <dbReference type="NCBI Taxonomy" id="84595"/>
    <lineage>
        <taxon>Bacteria</taxon>
        <taxon>Bacillati</taxon>
        <taxon>Actinomycetota</taxon>
        <taxon>Actinomycetes</taxon>
        <taxon>Mycobacteriales</taxon>
        <taxon>Gordoniaceae</taxon>
        <taxon>Gordonia</taxon>
    </lineage>
</organism>